<dbReference type="Proteomes" id="UP000038011">
    <property type="component" value="Unassembled WGS sequence"/>
</dbReference>
<dbReference type="InterPro" id="IPR036249">
    <property type="entry name" value="Thioredoxin-like_sf"/>
</dbReference>
<reference evidence="2 3" key="1">
    <citation type="submission" date="2015-01" db="EMBL/GenBank/DDBJ databases">
        <title>Ahrensia donghaiensis sp. nov., a novel dimethylsulphoniopropionate-cleavage bacterium isolated from seawater and emended descriptions of the genus Ahrensia and Ahrensia kielensis.</title>
        <authorList>
            <person name="Liu J."/>
        </authorList>
    </citation>
    <scope>NUCLEOTIDE SEQUENCE [LARGE SCALE GENOMIC DNA]</scope>
    <source>
        <strain evidence="2 3">LZD062</strain>
    </source>
</reference>
<keyword evidence="2" id="KW-0575">Peroxidase</keyword>
<dbReference type="EMBL" id="JXMU01000001">
    <property type="protein sequence ID" value="KPB02929.1"/>
    <property type="molecule type" value="Genomic_DNA"/>
</dbReference>
<gene>
    <name evidence="2" type="ORF">SU32_01305</name>
</gene>
<organism evidence="2 3">
    <name type="scientific">Ahrensia marina</name>
    <dbReference type="NCBI Taxonomy" id="1514904"/>
    <lineage>
        <taxon>Bacteria</taxon>
        <taxon>Pseudomonadati</taxon>
        <taxon>Pseudomonadota</taxon>
        <taxon>Alphaproteobacteria</taxon>
        <taxon>Hyphomicrobiales</taxon>
        <taxon>Ahrensiaceae</taxon>
        <taxon>Ahrensia</taxon>
    </lineage>
</organism>
<dbReference type="Gene3D" id="3.40.30.10">
    <property type="entry name" value="Glutaredoxin"/>
    <property type="match status" value="1"/>
</dbReference>
<sequence>MTSRKLAAGAVFPAIEIPMLNGGRRALPTPSGNYDWMLVVVYRGKHCPLCTKYLQELNSVLPALNELGVDVVAVSADSEDRASAQMREVRPAFDVGYGLTIPQIEEMGLYISGPRNGVDVEKPFAEPGLFVIDQDGIVQIIDISNVPFSRPDLEWIAKGIGFRRGPMKEAPINGTYV</sequence>
<dbReference type="InterPro" id="IPR000866">
    <property type="entry name" value="AhpC/TSA"/>
</dbReference>
<evidence type="ECO:0000313" key="2">
    <source>
        <dbReference type="EMBL" id="KPB02929.1"/>
    </source>
</evidence>
<feature type="domain" description="Thioredoxin" evidence="1">
    <location>
        <begin position="6"/>
        <end position="165"/>
    </location>
</feature>
<protein>
    <submittedName>
        <fullName evidence="2">Thioredoxin peroxidase</fullName>
    </submittedName>
</protein>
<dbReference type="PROSITE" id="PS51352">
    <property type="entry name" value="THIOREDOXIN_2"/>
    <property type="match status" value="1"/>
</dbReference>
<dbReference type="OrthoDB" id="9809746at2"/>
<keyword evidence="2" id="KW-0560">Oxidoreductase</keyword>
<dbReference type="STRING" id="1514904.SU32_01305"/>
<evidence type="ECO:0000313" key="3">
    <source>
        <dbReference type="Proteomes" id="UP000038011"/>
    </source>
</evidence>
<dbReference type="InterPro" id="IPR013766">
    <property type="entry name" value="Thioredoxin_domain"/>
</dbReference>
<accession>A0A0M9GQA9</accession>
<name>A0A0M9GQA9_9HYPH</name>
<dbReference type="Pfam" id="PF00578">
    <property type="entry name" value="AhpC-TSA"/>
    <property type="match status" value="1"/>
</dbReference>
<dbReference type="AlphaFoldDB" id="A0A0M9GQA9"/>
<proteinExistence type="predicted"/>
<dbReference type="GO" id="GO:0004601">
    <property type="term" value="F:peroxidase activity"/>
    <property type="evidence" value="ECO:0007669"/>
    <property type="project" value="UniProtKB-KW"/>
</dbReference>
<evidence type="ECO:0000259" key="1">
    <source>
        <dbReference type="PROSITE" id="PS51352"/>
    </source>
</evidence>
<dbReference type="CDD" id="cd02970">
    <property type="entry name" value="PRX_like2"/>
    <property type="match status" value="1"/>
</dbReference>
<dbReference type="SUPFAM" id="SSF52833">
    <property type="entry name" value="Thioredoxin-like"/>
    <property type="match status" value="1"/>
</dbReference>
<keyword evidence="3" id="KW-1185">Reference proteome</keyword>
<dbReference type="PATRIC" id="fig|1514904.3.peg.271"/>
<comment type="caution">
    <text evidence="2">The sequence shown here is derived from an EMBL/GenBank/DDBJ whole genome shotgun (WGS) entry which is preliminary data.</text>
</comment>
<dbReference type="RefSeq" id="WP_053997504.1">
    <property type="nucleotide sequence ID" value="NZ_JXMU01000001.1"/>
</dbReference>